<keyword evidence="3" id="KW-1185">Reference proteome</keyword>
<feature type="domain" description="DUF4283" evidence="1">
    <location>
        <begin position="1"/>
        <end position="68"/>
    </location>
</feature>
<protein>
    <recommendedName>
        <fullName evidence="1">DUF4283 domain-containing protein</fullName>
    </recommendedName>
</protein>
<sequence>MGRIIGVVNALWARAGPRIFVHNVGEGEFLMRISNLKTREILLGHTCWNVAGFPVFIAPWSPEFTPEEAPITSAVIPIELRELPCLLFNKQSLSRLATAVGKPIYVAPKTKRKLNFKVAKLYVKVDLTKPLPNKIISGFSNGKENEISVSYLWLPLKCDLCKKYVYLQTKCRFAKPGSDSTRKR</sequence>
<dbReference type="EMBL" id="JAAMPC010000017">
    <property type="protein sequence ID" value="KAG2246282.1"/>
    <property type="molecule type" value="Genomic_DNA"/>
</dbReference>
<dbReference type="Proteomes" id="UP000886595">
    <property type="component" value="Unassembled WGS sequence"/>
</dbReference>
<name>A0A8X7P947_BRACI</name>
<proteinExistence type="predicted"/>
<dbReference type="Pfam" id="PF14111">
    <property type="entry name" value="DUF4283"/>
    <property type="match status" value="1"/>
</dbReference>
<dbReference type="PANTHER" id="PTHR31286">
    <property type="entry name" value="GLYCINE-RICH CELL WALL STRUCTURAL PROTEIN 1.8-LIKE"/>
    <property type="match status" value="1"/>
</dbReference>
<evidence type="ECO:0000313" key="2">
    <source>
        <dbReference type="EMBL" id="KAG2246282.1"/>
    </source>
</evidence>
<evidence type="ECO:0000313" key="3">
    <source>
        <dbReference type="Proteomes" id="UP000886595"/>
    </source>
</evidence>
<dbReference type="InterPro" id="IPR040256">
    <property type="entry name" value="At4g02000-like"/>
</dbReference>
<dbReference type="OrthoDB" id="1112026at2759"/>
<dbReference type="InterPro" id="IPR025558">
    <property type="entry name" value="DUF4283"/>
</dbReference>
<evidence type="ECO:0000259" key="1">
    <source>
        <dbReference type="Pfam" id="PF14111"/>
    </source>
</evidence>
<reference evidence="2 3" key="1">
    <citation type="submission" date="2020-02" db="EMBL/GenBank/DDBJ databases">
        <authorList>
            <person name="Ma Q."/>
            <person name="Huang Y."/>
            <person name="Song X."/>
            <person name="Pei D."/>
        </authorList>
    </citation>
    <scope>NUCLEOTIDE SEQUENCE [LARGE SCALE GENOMIC DNA]</scope>
    <source>
        <strain evidence="2">Sxm20200214</strain>
        <tissue evidence="2">Leaf</tissue>
    </source>
</reference>
<comment type="caution">
    <text evidence="2">The sequence shown here is derived from an EMBL/GenBank/DDBJ whole genome shotgun (WGS) entry which is preliminary data.</text>
</comment>
<gene>
    <name evidence="2" type="ORF">Bca52824_085910</name>
</gene>
<organism evidence="2 3">
    <name type="scientific">Brassica carinata</name>
    <name type="common">Ethiopian mustard</name>
    <name type="synonym">Abyssinian cabbage</name>
    <dbReference type="NCBI Taxonomy" id="52824"/>
    <lineage>
        <taxon>Eukaryota</taxon>
        <taxon>Viridiplantae</taxon>
        <taxon>Streptophyta</taxon>
        <taxon>Embryophyta</taxon>
        <taxon>Tracheophyta</taxon>
        <taxon>Spermatophyta</taxon>
        <taxon>Magnoliopsida</taxon>
        <taxon>eudicotyledons</taxon>
        <taxon>Gunneridae</taxon>
        <taxon>Pentapetalae</taxon>
        <taxon>rosids</taxon>
        <taxon>malvids</taxon>
        <taxon>Brassicales</taxon>
        <taxon>Brassicaceae</taxon>
        <taxon>Brassiceae</taxon>
        <taxon>Brassica</taxon>
    </lineage>
</organism>
<accession>A0A8X7P947</accession>
<dbReference type="AlphaFoldDB" id="A0A8X7P947"/>
<dbReference type="PANTHER" id="PTHR31286:SF175">
    <property type="entry name" value="DUF4283 DOMAIN-CONTAINING PROTEIN"/>
    <property type="match status" value="1"/>
</dbReference>